<evidence type="ECO:0000313" key="13">
    <source>
        <dbReference type="EMBL" id="KAK6634131.1"/>
    </source>
</evidence>
<evidence type="ECO:0000256" key="6">
    <source>
        <dbReference type="ARBA" id="ARBA00023040"/>
    </source>
</evidence>
<evidence type="ECO:0000256" key="11">
    <source>
        <dbReference type="SAM" id="Phobius"/>
    </source>
</evidence>
<keyword evidence="4 10" id="KW-0812">Transmembrane</keyword>
<comment type="caution">
    <text evidence="13">The sequence shown here is derived from an EMBL/GenBank/DDBJ whole genome shotgun (WGS) entry which is preliminary data.</text>
</comment>
<feature type="transmembrane region" description="Helical" evidence="11">
    <location>
        <begin position="224"/>
        <end position="245"/>
    </location>
</feature>
<keyword evidence="7 11" id="KW-0472">Membrane</keyword>
<dbReference type="PANTHER" id="PTHR24247">
    <property type="entry name" value="5-HYDROXYTRYPTAMINE RECEPTOR"/>
    <property type="match status" value="1"/>
</dbReference>
<comment type="subcellular location">
    <subcellularLocation>
        <location evidence="1">Cell membrane</location>
        <topology evidence="1">Multi-pass membrane protein</topology>
    </subcellularLocation>
</comment>
<evidence type="ECO:0000259" key="12">
    <source>
        <dbReference type="PROSITE" id="PS50262"/>
    </source>
</evidence>
<dbReference type="InterPro" id="IPR000276">
    <property type="entry name" value="GPCR_Rhodpsn"/>
</dbReference>
<evidence type="ECO:0000256" key="8">
    <source>
        <dbReference type="ARBA" id="ARBA00023170"/>
    </source>
</evidence>
<feature type="transmembrane region" description="Helical" evidence="11">
    <location>
        <begin position="125"/>
        <end position="152"/>
    </location>
</feature>
<evidence type="ECO:0000256" key="10">
    <source>
        <dbReference type="RuleBase" id="RU000688"/>
    </source>
</evidence>
<feature type="transmembrane region" description="Helical" evidence="11">
    <location>
        <begin position="266"/>
        <end position="292"/>
    </location>
</feature>
<dbReference type="EMBL" id="JAWJWF010000004">
    <property type="protein sequence ID" value="KAK6634131.1"/>
    <property type="molecule type" value="Genomic_DNA"/>
</dbReference>
<evidence type="ECO:0000256" key="1">
    <source>
        <dbReference type="ARBA" id="ARBA00004651"/>
    </source>
</evidence>
<feature type="transmembrane region" description="Helical" evidence="11">
    <location>
        <begin position="95"/>
        <end position="113"/>
    </location>
</feature>
<evidence type="ECO:0000256" key="2">
    <source>
        <dbReference type="ARBA" id="ARBA00010663"/>
    </source>
</evidence>
<proteinExistence type="inferred from homology"/>
<comment type="similarity">
    <text evidence="2 10">Belongs to the G-protein coupled receptor 1 family.</text>
</comment>
<feature type="transmembrane region" description="Helical" evidence="11">
    <location>
        <begin position="304"/>
        <end position="326"/>
    </location>
</feature>
<reference evidence="13 14" key="1">
    <citation type="submission" date="2023-09" db="EMBL/GenBank/DDBJ databases">
        <title>Genomes of two closely related lineages of the louse Polyplax serrata with different host specificities.</title>
        <authorList>
            <person name="Martinu J."/>
            <person name="Tarabai H."/>
            <person name="Stefka J."/>
            <person name="Hypsa V."/>
        </authorList>
    </citation>
    <scope>NUCLEOTIDE SEQUENCE [LARGE SCALE GENOMIC DNA]</scope>
    <source>
        <strain evidence="13">98ZLc_SE</strain>
    </source>
</reference>
<dbReference type="SUPFAM" id="SSF81321">
    <property type="entry name" value="Family A G protein-coupled receptor-like"/>
    <property type="match status" value="1"/>
</dbReference>
<accession>A0ABR1B3Q3</accession>
<evidence type="ECO:0000256" key="9">
    <source>
        <dbReference type="ARBA" id="ARBA00023224"/>
    </source>
</evidence>
<feature type="transmembrane region" description="Helical" evidence="11">
    <location>
        <begin position="56"/>
        <end position="83"/>
    </location>
</feature>
<keyword evidence="6 10" id="KW-0297">G-protein coupled receptor</keyword>
<evidence type="ECO:0000256" key="5">
    <source>
        <dbReference type="ARBA" id="ARBA00022989"/>
    </source>
</evidence>
<evidence type="ECO:0000313" key="14">
    <source>
        <dbReference type="Proteomes" id="UP001359485"/>
    </source>
</evidence>
<keyword evidence="9 10" id="KW-0807">Transducer</keyword>
<dbReference type="CDD" id="cd14967">
    <property type="entry name" value="7tmA_amine_R-like"/>
    <property type="match status" value="1"/>
</dbReference>
<dbReference type="Gene3D" id="1.20.1070.10">
    <property type="entry name" value="Rhodopsin 7-helix transmembrane proteins"/>
    <property type="match status" value="1"/>
</dbReference>
<name>A0ABR1B3Q3_POLSC</name>
<protein>
    <recommendedName>
        <fullName evidence="12">G-protein coupled receptors family 1 profile domain-containing protein</fullName>
    </recommendedName>
</protein>
<keyword evidence="3" id="KW-1003">Cell membrane</keyword>
<dbReference type="Pfam" id="PF00001">
    <property type="entry name" value="7tm_1"/>
    <property type="match status" value="1"/>
</dbReference>
<dbReference type="PANTHER" id="PTHR24247:SF202">
    <property type="entry name" value="5-HYDROXYTRYPTAMINE RECEPTOR 1"/>
    <property type="match status" value="1"/>
</dbReference>
<feature type="domain" description="G-protein coupled receptors family 1 profile" evidence="12">
    <location>
        <begin position="73"/>
        <end position="324"/>
    </location>
</feature>
<evidence type="ECO:0000256" key="3">
    <source>
        <dbReference type="ARBA" id="ARBA00022475"/>
    </source>
</evidence>
<gene>
    <name evidence="13" type="ORF">RUM44_004739</name>
</gene>
<feature type="transmembrane region" description="Helical" evidence="11">
    <location>
        <begin position="172"/>
        <end position="194"/>
    </location>
</feature>
<keyword evidence="5 11" id="KW-1133">Transmembrane helix</keyword>
<evidence type="ECO:0000256" key="7">
    <source>
        <dbReference type="ARBA" id="ARBA00023136"/>
    </source>
</evidence>
<dbReference type="SMART" id="SM01381">
    <property type="entry name" value="7TM_GPCR_Srsx"/>
    <property type="match status" value="1"/>
</dbReference>
<dbReference type="InterPro" id="IPR017452">
    <property type="entry name" value="GPCR_Rhodpsn_7TM"/>
</dbReference>
<dbReference type="Proteomes" id="UP001359485">
    <property type="component" value="Unassembled WGS sequence"/>
</dbReference>
<sequence length="382" mass="43638">MSTPWKFSKKAVTNLVDTSRSDMKFNYNTTEPVYSFQHSLDHNEDVQKDREVSDQVVAWALIDGFLFLAIVSGNVLTIAAILMNRGISHNVSNHFILSLACSDLFVGLILPYHMMFYIQPELSQIFGFCIARLGLLSLVCTASVMNIIGIAVDRFIAIVYPLHYHKVMTKRLARGLVVIGWILAVSISVIPVFWNKWEQNVRNKKSKGKCELGYIVEPLYVKTIYLPCFVLLFTIMCGFYVKIFAETRKHAKRMRRVKNDPPDTWKSLQVLMLVMGSFTISYMPFIIVVILNTIFQYHTETTSLLYKITISLAVSNSAINPLIYAWKNQEFKKAFWKILNCKSIEGNSFELPAGLRRFGRSIIHTSSVTPETKTATNNFEKI</sequence>
<organism evidence="13 14">
    <name type="scientific">Polyplax serrata</name>
    <name type="common">Common mouse louse</name>
    <dbReference type="NCBI Taxonomy" id="468196"/>
    <lineage>
        <taxon>Eukaryota</taxon>
        <taxon>Metazoa</taxon>
        <taxon>Ecdysozoa</taxon>
        <taxon>Arthropoda</taxon>
        <taxon>Hexapoda</taxon>
        <taxon>Insecta</taxon>
        <taxon>Pterygota</taxon>
        <taxon>Neoptera</taxon>
        <taxon>Paraneoptera</taxon>
        <taxon>Psocodea</taxon>
        <taxon>Troctomorpha</taxon>
        <taxon>Phthiraptera</taxon>
        <taxon>Anoplura</taxon>
        <taxon>Polyplacidae</taxon>
        <taxon>Polyplax</taxon>
    </lineage>
</organism>
<keyword evidence="8 10" id="KW-0675">Receptor</keyword>
<evidence type="ECO:0000256" key="4">
    <source>
        <dbReference type="ARBA" id="ARBA00022692"/>
    </source>
</evidence>
<dbReference type="PROSITE" id="PS50262">
    <property type="entry name" value="G_PROTEIN_RECEP_F1_2"/>
    <property type="match status" value="1"/>
</dbReference>
<keyword evidence="14" id="KW-1185">Reference proteome</keyword>
<dbReference type="PRINTS" id="PR00237">
    <property type="entry name" value="GPCRRHODOPSN"/>
</dbReference>
<dbReference type="PROSITE" id="PS00237">
    <property type="entry name" value="G_PROTEIN_RECEP_F1_1"/>
    <property type="match status" value="1"/>
</dbReference>